<dbReference type="SMART" id="SM00260">
    <property type="entry name" value="CheW"/>
    <property type="match status" value="1"/>
</dbReference>
<dbReference type="Proteomes" id="UP001162734">
    <property type="component" value="Chromosome"/>
</dbReference>
<dbReference type="InterPro" id="IPR002545">
    <property type="entry name" value="CheW-lke_dom"/>
</dbReference>
<dbReference type="Pfam" id="PF01584">
    <property type="entry name" value="CheW"/>
    <property type="match status" value="1"/>
</dbReference>
<dbReference type="SUPFAM" id="SSF50341">
    <property type="entry name" value="CheW-like"/>
    <property type="match status" value="1"/>
</dbReference>
<protein>
    <recommendedName>
        <fullName evidence="1">CheW-like domain-containing protein</fullName>
    </recommendedName>
</protein>
<dbReference type="PANTHER" id="PTHR22617">
    <property type="entry name" value="CHEMOTAXIS SENSOR HISTIDINE KINASE-RELATED"/>
    <property type="match status" value="1"/>
</dbReference>
<accession>A0ABN6N8W8</accession>
<proteinExistence type="predicted"/>
<evidence type="ECO:0000313" key="2">
    <source>
        <dbReference type="EMBL" id="BDG09677.1"/>
    </source>
</evidence>
<dbReference type="InterPro" id="IPR039315">
    <property type="entry name" value="CheW"/>
</dbReference>
<keyword evidence="3" id="KW-1185">Reference proteome</keyword>
<sequence length="155" mass="15720">MSGTAAAPGKDGAPAAAPPRQVVFRAGAERFALPLEAVREVVVPRPPFARVPRAPGAVRGAMNLRGRVLAVVDFAQLVGLPEQPFAAGQGQVLVLDRERRGLGLLVGAVLGVEPLAPEGARAGLLRGVAQGTGGAVSLVDPELLAAQAEALFGAR</sequence>
<dbReference type="PROSITE" id="PS50851">
    <property type="entry name" value="CHEW"/>
    <property type="match status" value="1"/>
</dbReference>
<dbReference type="RefSeq" id="WP_248341952.1">
    <property type="nucleotide sequence ID" value="NZ_AP025592.1"/>
</dbReference>
<feature type="domain" description="CheW-like" evidence="1">
    <location>
        <begin position="18"/>
        <end position="155"/>
    </location>
</feature>
<dbReference type="PANTHER" id="PTHR22617:SF23">
    <property type="entry name" value="CHEMOTAXIS PROTEIN CHEW"/>
    <property type="match status" value="1"/>
</dbReference>
<dbReference type="InterPro" id="IPR036061">
    <property type="entry name" value="CheW-like_dom_sf"/>
</dbReference>
<dbReference type="Gene3D" id="2.40.50.180">
    <property type="entry name" value="CheA-289, Domain 4"/>
    <property type="match status" value="1"/>
</dbReference>
<name>A0ABN6N8W8_9BACT</name>
<organism evidence="2 3">
    <name type="scientific">Anaeromyxobacter paludicola</name>
    <dbReference type="NCBI Taxonomy" id="2918171"/>
    <lineage>
        <taxon>Bacteria</taxon>
        <taxon>Pseudomonadati</taxon>
        <taxon>Myxococcota</taxon>
        <taxon>Myxococcia</taxon>
        <taxon>Myxococcales</taxon>
        <taxon>Cystobacterineae</taxon>
        <taxon>Anaeromyxobacteraceae</taxon>
        <taxon>Anaeromyxobacter</taxon>
    </lineage>
</organism>
<reference evidence="3" key="1">
    <citation type="journal article" date="2022" name="Int. J. Syst. Evol. Microbiol.">
        <title>Anaeromyxobacter oryzae sp. nov., Anaeromyxobacter diazotrophicus sp. nov. and Anaeromyxobacter paludicola sp. nov., isolated from paddy soils.</title>
        <authorList>
            <person name="Itoh H."/>
            <person name="Xu Z."/>
            <person name="Mise K."/>
            <person name="Masuda Y."/>
            <person name="Ushijima N."/>
            <person name="Hayakawa C."/>
            <person name="Shiratori Y."/>
            <person name="Senoo K."/>
        </authorList>
    </citation>
    <scope>NUCLEOTIDE SEQUENCE [LARGE SCALE GENOMIC DNA]</scope>
    <source>
        <strain evidence="3">Red630</strain>
    </source>
</reference>
<evidence type="ECO:0000259" key="1">
    <source>
        <dbReference type="PROSITE" id="PS50851"/>
    </source>
</evidence>
<evidence type="ECO:0000313" key="3">
    <source>
        <dbReference type="Proteomes" id="UP001162734"/>
    </source>
</evidence>
<dbReference type="EMBL" id="AP025592">
    <property type="protein sequence ID" value="BDG09677.1"/>
    <property type="molecule type" value="Genomic_DNA"/>
</dbReference>
<gene>
    <name evidence="2" type="ORF">AMPC_27900</name>
</gene>